<dbReference type="SMART" id="SM00597">
    <property type="entry name" value="ZnF_TTF"/>
    <property type="match status" value="1"/>
</dbReference>
<feature type="domain" description="BHLH" evidence="7">
    <location>
        <begin position="604"/>
        <end position="654"/>
    </location>
</feature>
<dbReference type="CDD" id="cd18919">
    <property type="entry name" value="bHLH_AtBPE_like"/>
    <property type="match status" value="1"/>
</dbReference>
<keyword evidence="3" id="KW-0805">Transcription regulation</keyword>
<evidence type="ECO:0000256" key="2">
    <source>
        <dbReference type="ARBA" id="ARBA00005510"/>
    </source>
</evidence>
<reference evidence="8" key="1">
    <citation type="submission" date="2023-07" db="EMBL/GenBank/DDBJ databases">
        <title>A chromosome-level genome assembly of Lolium multiflorum.</title>
        <authorList>
            <person name="Chen Y."/>
            <person name="Copetti D."/>
            <person name="Kolliker R."/>
            <person name="Studer B."/>
        </authorList>
    </citation>
    <scope>NUCLEOTIDE SEQUENCE</scope>
    <source>
        <strain evidence="8">02402/16</strain>
        <tissue evidence="8">Leaf</tissue>
    </source>
</reference>
<dbReference type="Pfam" id="PF14291">
    <property type="entry name" value="DUF4371"/>
    <property type="match status" value="1"/>
</dbReference>
<dbReference type="PROSITE" id="PS50888">
    <property type="entry name" value="BHLH"/>
    <property type="match status" value="1"/>
</dbReference>
<dbReference type="Gene3D" id="4.10.280.10">
    <property type="entry name" value="Helix-loop-helix DNA-binding domain"/>
    <property type="match status" value="1"/>
</dbReference>
<dbReference type="SMART" id="SM00353">
    <property type="entry name" value="HLH"/>
    <property type="match status" value="1"/>
</dbReference>
<evidence type="ECO:0000256" key="4">
    <source>
        <dbReference type="ARBA" id="ARBA00023163"/>
    </source>
</evidence>
<dbReference type="InterPro" id="IPR011598">
    <property type="entry name" value="bHLH_dom"/>
</dbReference>
<proteinExistence type="inferred from homology"/>
<keyword evidence="4" id="KW-0804">Transcription</keyword>
<dbReference type="InterPro" id="IPR006580">
    <property type="entry name" value="Znf_TTF"/>
</dbReference>
<evidence type="ECO:0000256" key="3">
    <source>
        <dbReference type="ARBA" id="ARBA00023015"/>
    </source>
</evidence>
<evidence type="ECO:0000256" key="5">
    <source>
        <dbReference type="ARBA" id="ARBA00023242"/>
    </source>
</evidence>
<accession>A0AAD8W5E9</accession>
<gene>
    <name evidence="8" type="ORF">QYE76_062191</name>
</gene>
<evidence type="ECO:0000313" key="9">
    <source>
        <dbReference type="Proteomes" id="UP001231189"/>
    </source>
</evidence>
<dbReference type="SUPFAM" id="SSF47459">
    <property type="entry name" value="HLH, helix-loop-helix DNA-binding domain"/>
    <property type="match status" value="1"/>
</dbReference>
<comment type="similarity">
    <text evidence="2">Belongs to the bHLH protein family.</text>
</comment>
<feature type="compositionally biased region" description="Polar residues" evidence="6">
    <location>
        <begin position="516"/>
        <end position="535"/>
    </location>
</feature>
<evidence type="ECO:0000256" key="1">
    <source>
        <dbReference type="ARBA" id="ARBA00004123"/>
    </source>
</evidence>
<comment type="caution">
    <text evidence="8">The sequence shown here is derived from an EMBL/GenBank/DDBJ whole genome shotgun (WGS) entry which is preliminary data.</text>
</comment>
<dbReference type="GO" id="GO:0046983">
    <property type="term" value="F:protein dimerization activity"/>
    <property type="evidence" value="ECO:0007669"/>
    <property type="project" value="InterPro"/>
</dbReference>
<dbReference type="EMBL" id="JAUUTY010000004">
    <property type="protein sequence ID" value="KAK1644386.1"/>
    <property type="molecule type" value="Genomic_DNA"/>
</dbReference>
<dbReference type="InterPro" id="IPR025398">
    <property type="entry name" value="DUF4371"/>
</dbReference>
<dbReference type="InterPro" id="IPR036638">
    <property type="entry name" value="HLH_DNA-bd_sf"/>
</dbReference>
<sequence>MPTNVKISYGIFLVLHKLYLHDASVGTKYQCSKRLFGSQATSTQILIPNTLHVAAGKTLAPGNTPQKKKQKRPQKPKDKKEPFRCLDKLPDTWRPLHYLGELILPEHVISKISGNMRSVHETVLYMEQELLKMKSLKTSNAPSSACTHKCNFPCLKQSSEDNGMDAWYAILKMREYVKDAQHILLPEGLAMFFYSHKLPFNDEVELRLTVWLEYSIKKDAAFCFVCYLFKEKKSKGKGTGVFVDDGWRNWNRDDALDKHVGGVASVHNHAQERYNLFVNPNAAVDNLIVKANHEELRLYKLRLLYSLRCLRFLLGQGLAFRGHDEKEDSRNRGNFLELLEWLAANSEEVNKLVLKNAPGFGNIREGREKEGAVEVVNNPLPESKKESFHLSGRRIDVGHSEGSCSIAVSELRRIGVFRQLEMYSGQQSDQGPVANSGKEFLEGNWGSVAMHQNIGYSSGTYGFQACGMEFEEKPGLYRTSTGAFSQNIQMSDEHSGGVKKRKGTDDCIALLNPSASSSMQNVGDQQTEVSSQLERNSVEEDNRKISSRTQSKEGSSDGDGTKDYVHMRAKRGQATNSHSLAERVNFSLVLLKSHFSLLYVLAIIMVEVGCNSSQMRRKKISERMKLLQDLVPGCSKITGKAVMLDEIINYVQSLQRQVEFLSMKLATVNPELGFDIEQILSKQMMLPQDRHLAFYGAGPGSNTLTAHFNQGIMQPDMMCNASNPVGVLHGTFHDIPTMHQMPEMWEALQNIPHMNFNPAVAADSSTNNAGSMKIEQ</sequence>
<feature type="region of interest" description="Disordered" evidence="6">
    <location>
        <begin position="516"/>
        <end position="563"/>
    </location>
</feature>
<feature type="region of interest" description="Disordered" evidence="6">
    <location>
        <begin position="57"/>
        <end position="83"/>
    </location>
</feature>
<dbReference type="GO" id="GO:0003700">
    <property type="term" value="F:DNA-binding transcription factor activity"/>
    <property type="evidence" value="ECO:0007669"/>
    <property type="project" value="TreeGrafter"/>
</dbReference>
<protein>
    <recommendedName>
        <fullName evidence="7">BHLH domain-containing protein</fullName>
    </recommendedName>
</protein>
<comment type="subcellular location">
    <subcellularLocation>
        <location evidence="1">Nucleus</location>
    </subcellularLocation>
</comment>
<name>A0AAD8W5E9_LOLMU</name>
<dbReference type="GO" id="GO:0005634">
    <property type="term" value="C:nucleus"/>
    <property type="evidence" value="ECO:0007669"/>
    <property type="project" value="UniProtKB-SubCell"/>
</dbReference>
<dbReference type="InterPro" id="IPR024097">
    <property type="entry name" value="bHLH_ZIP_TF"/>
</dbReference>
<dbReference type="Proteomes" id="UP001231189">
    <property type="component" value="Unassembled WGS sequence"/>
</dbReference>
<keyword evidence="5" id="KW-0539">Nucleus</keyword>
<dbReference type="AlphaFoldDB" id="A0AAD8W5E9"/>
<evidence type="ECO:0000313" key="8">
    <source>
        <dbReference type="EMBL" id="KAK1644386.1"/>
    </source>
</evidence>
<keyword evidence="9" id="KW-1185">Reference proteome</keyword>
<dbReference type="PANTHER" id="PTHR12565:SF312">
    <property type="entry name" value="TRANSCRIPTION FACTOR BHLH74"/>
    <property type="match status" value="1"/>
</dbReference>
<evidence type="ECO:0000259" key="7">
    <source>
        <dbReference type="PROSITE" id="PS50888"/>
    </source>
</evidence>
<feature type="compositionally biased region" description="Basic and acidic residues" evidence="6">
    <location>
        <begin position="536"/>
        <end position="563"/>
    </location>
</feature>
<organism evidence="8 9">
    <name type="scientific">Lolium multiflorum</name>
    <name type="common">Italian ryegrass</name>
    <name type="synonym">Lolium perenne subsp. multiflorum</name>
    <dbReference type="NCBI Taxonomy" id="4521"/>
    <lineage>
        <taxon>Eukaryota</taxon>
        <taxon>Viridiplantae</taxon>
        <taxon>Streptophyta</taxon>
        <taxon>Embryophyta</taxon>
        <taxon>Tracheophyta</taxon>
        <taxon>Spermatophyta</taxon>
        <taxon>Magnoliopsida</taxon>
        <taxon>Liliopsida</taxon>
        <taxon>Poales</taxon>
        <taxon>Poaceae</taxon>
        <taxon>BOP clade</taxon>
        <taxon>Pooideae</taxon>
        <taxon>Poodae</taxon>
        <taxon>Poeae</taxon>
        <taxon>Poeae Chloroplast Group 2 (Poeae type)</taxon>
        <taxon>Loliodinae</taxon>
        <taxon>Loliinae</taxon>
        <taxon>Lolium</taxon>
    </lineage>
</organism>
<dbReference type="PANTHER" id="PTHR12565">
    <property type="entry name" value="STEROL REGULATORY ELEMENT-BINDING PROTEIN"/>
    <property type="match status" value="1"/>
</dbReference>
<evidence type="ECO:0000256" key="6">
    <source>
        <dbReference type="SAM" id="MobiDB-lite"/>
    </source>
</evidence>